<dbReference type="OrthoDB" id="2143199at2759"/>
<keyword evidence="14" id="KW-1185">Reference proteome</keyword>
<feature type="domain" description="Malectin-like" evidence="11">
    <location>
        <begin position="29"/>
        <end position="345"/>
    </location>
</feature>
<dbReference type="FunFam" id="3.80.10.10:FF:000129">
    <property type="entry name" value="Leucine-rich repeat receptor-like kinase"/>
    <property type="match status" value="1"/>
</dbReference>
<evidence type="ECO:0000256" key="9">
    <source>
        <dbReference type="SAM" id="Phobius"/>
    </source>
</evidence>
<name>A0A251SIU8_HELAN</name>
<gene>
    <name evidence="13" type="ORF">HannXRQ_Chr14g0446361</name>
    <name evidence="12" type="ORF">HanXRQr2_Chr05g0197091</name>
</gene>
<feature type="region of interest" description="Disordered" evidence="8">
    <location>
        <begin position="574"/>
        <end position="601"/>
    </location>
</feature>
<keyword evidence="5" id="KW-0677">Repeat</keyword>
<feature type="region of interest" description="Disordered" evidence="8">
    <location>
        <begin position="483"/>
        <end position="502"/>
    </location>
</feature>
<proteinExistence type="predicted"/>
<dbReference type="FunCoup" id="A0A251SIU8">
    <property type="interactions" value="233"/>
</dbReference>
<dbReference type="Proteomes" id="UP000215914">
    <property type="component" value="Chromosome 14"/>
</dbReference>
<dbReference type="PANTHER" id="PTHR45631:SF201">
    <property type="entry name" value="MALECTIN-LIKE CARBOHYDRATE-BINDING DOMAIN-CONTAINING PROTEIN-RELATED"/>
    <property type="match status" value="1"/>
</dbReference>
<reference evidence="12 14" key="1">
    <citation type="journal article" date="2017" name="Nature">
        <title>The sunflower genome provides insights into oil metabolism, flowering and Asterid evolution.</title>
        <authorList>
            <person name="Badouin H."/>
            <person name="Gouzy J."/>
            <person name="Grassa C.J."/>
            <person name="Murat F."/>
            <person name="Staton S.E."/>
            <person name="Cottret L."/>
            <person name="Lelandais-Briere C."/>
            <person name="Owens G.L."/>
            <person name="Carrere S."/>
            <person name="Mayjonade B."/>
            <person name="Legrand L."/>
            <person name="Gill N."/>
            <person name="Kane N.C."/>
            <person name="Bowers J.E."/>
            <person name="Hubner S."/>
            <person name="Bellec A."/>
            <person name="Berard A."/>
            <person name="Berges H."/>
            <person name="Blanchet N."/>
            <person name="Boniface M.C."/>
            <person name="Brunel D."/>
            <person name="Catrice O."/>
            <person name="Chaidir N."/>
            <person name="Claudel C."/>
            <person name="Donnadieu C."/>
            <person name="Faraut T."/>
            <person name="Fievet G."/>
            <person name="Helmstetter N."/>
            <person name="King M."/>
            <person name="Knapp S.J."/>
            <person name="Lai Z."/>
            <person name="Le Paslier M.C."/>
            <person name="Lippi Y."/>
            <person name="Lorenzon L."/>
            <person name="Mandel J.R."/>
            <person name="Marage G."/>
            <person name="Marchand G."/>
            <person name="Marquand E."/>
            <person name="Bret-Mestries E."/>
            <person name="Morien E."/>
            <person name="Nambeesan S."/>
            <person name="Nguyen T."/>
            <person name="Pegot-Espagnet P."/>
            <person name="Pouilly N."/>
            <person name="Raftis F."/>
            <person name="Sallet E."/>
            <person name="Schiex T."/>
            <person name="Thomas J."/>
            <person name="Vandecasteele C."/>
            <person name="Vares D."/>
            <person name="Vear F."/>
            <person name="Vautrin S."/>
            <person name="Crespi M."/>
            <person name="Mangin B."/>
            <person name="Burke J.M."/>
            <person name="Salse J."/>
            <person name="Munos S."/>
            <person name="Vincourt P."/>
            <person name="Rieseberg L.H."/>
            <person name="Langlade N.B."/>
        </authorList>
    </citation>
    <scope>NUCLEOTIDE SEQUENCE [LARGE SCALE GENOMIC DNA]</scope>
    <source>
        <strain evidence="14">cv. SF193</strain>
        <tissue evidence="12">Leaves</tissue>
    </source>
</reference>
<feature type="signal peptide" evidence="10">
    <location>
        <begin position="1"/>
        <end position="22"/>
    </location>
</feature>
<keyword evidence="7 9" id="KW-0472">Membrane</keyword>
<evidence type="ECO:0000313" key="13">
    <source>
        <dbReference type="EMBL" id="OTF98501.1"/>
    </source>
</evidence>
<evidence type="ECO:0000256" key="8">
    <source>
        <dbReference type="SAM" id="MobiDB-lite"/>
    </source>
</evidence>
<evidence type="ECO:0000256" key="1">
    <source>
        <dbReference type="ARBA" id="ARBA00004167"/>
    </source>
</evidence>
<dbReference type="EMBL" id="CM007903">
    <property type="protein sequence ID" value="OTF98501.1"/>
    <property type="molecule type" value="Genomic_DNA"/>
</dbReference>
<feature type="compositionally biased region" description="Polar residues" evidence="8">
    <location>
        <begin position="586"/>
        <end position="601"/>
    </location>
</feature>
<dbReference type="GO" id="GO:0016020">
    <property type="term" value="C:membrane"/>
    <property type="evidence" value="ECO:0007669"/>
    <property type="project" value="UniProtKB-SubCell"/>
</dbReference>
<organism evidence="13 14">
    <name type="scientific">Helianthus annuus</name>
    <name type="common">Common sunflower</name>
    <dbReference type="NCBI Taxonomy" id="4232"/>
    <lineage>
        <taxon>Eukaryota</taxon>
        <taxon>Viridiplantae</taxon>
        <taxon>Streptophyta</taxon>
        <taxon>Embryophyta</taxon>
        <taxon>Tracheophyta</taxon>
        <taxon>Spermatophyta</taxon>
        <taxon>Magnoliopsida</taxon>
        <taxon>eudicotyledons</taxon>
        <taxon>Gunneridae</taxon>
        <taxon>Pentapetalae</taxon>
        <taxon>asterids</taxon>
        <taxon>campanulids</taxon>
        <taxon>Asterales</taxon>
        <taxon>Asteraceae</taxon>
        <taxon>Asteroideae</taxon>
        <taxon>Heliantheae alliance</taxon>
        <taxon>Heliantheae</taxon>
        <taxon>Helianthus</taxon>
    </lineage>
</organism>
<keyword evidence="2" id="KW-0433">Leucine-rich repeat</keyword>
<dbReference type="AlphaFoldDB" id="A0A251SIU8"/>
<dbReference type="Gramene" id="mRNA:HanXRQr2_Chr05g0197091">
    <property type="protein sequence ID" value="mRNA:HanXRQr2_Chr05g0197091"/>
    <property type="gene ID" value="HanXRQr2_Chr05g0197091"/>
</dbReference>
<dbReference type="Pfam" id="PF12819">
    <property type="entry name" value="Malectin_like"/>
    <property type="match status" value="1"/>
</dbReference>
<dbReference type="PANTHER" id="PTHR45631">
    <property type="entry name" value="OS07G0107800 PROTEIN-RELATED"/>
    <property type="match status" value="1"/>
</dbReference>
<reference evidence="13" key="2">
    <citation type="submission" date="2017-02" db="EMBL/GenBank/DDBJ databases">
        <title>Sunflower complete genome.</title>
        <authorList>
            <person name="Langlade N."/>
            <person name="Munos S."/>
        </authorList>
    </citation>
    <scope>NUCLEOTIDE SEQUENCE [LARGE SCALE GENOMIC DNA]</scope>
    <source>
        <tissue evidence="13">Leaves</tissue>
    </source>
</reference>
<dbReference type="GO" id="GO:0016740">
    <property type="term" value="F:transferase activity"/>
    <property type="evidence" value="ECO:0007669"/>
    <property type="project" value="UniProtKB-KW"/>
</dbReference>
<dbReference type="STRING" id="4232.A0A251SIU8"/>
<dbReference type="EC" id="2.7.-.-" evidence="12"/>
<dbReference type="InterPro" id="IPR032675">
    <property type="entry name" value="LRR_dom_sf"/>
</dbReference>
<dbReference type="Gene3D" id="3.80.10.10">
    <property type="entry name" value="Ribonuclease Inhibitor"/>
    <property type="match status" value="1"/>
</dbReference>
<evidence type="ECO:0000256" key="3">
    <source>
        <dbReference type="ARBA" id="ARBA00022692"/>
    </source>
</evidence>
<evidence type="ECO:0000313" key="14">
    <source>
        <dbReference type="Proteomes" id="UP000215914"/>
    </source>
</evidence>
<evidence type="ECO:0000313" key="12">
    <source>
        <dbReference type="EMBL" id="KAF5804448.1"/>
    </source>
</evidence>
<evidence type="ECO:0000256" key="7">
    <source>
        <dbReference type="ARBA" id="ARBA00023136"/>
    </source>
</evidence>
<evidence type="ECO:0000256" key="10">
    <source>
        <dbReference type="SAM" id="SignalP"/>
    </source>
</evidence>
<feature type="compositionally biased region" description="Low complexity" evidence="8">
    <location>
        <begin position="483"/>
        <end position="499"/>
    </location>
</feature>
<keyword evidence="6 9" id="KW-1133">Transmembrane helix</keyword>
<dbReference type="OMA" id="NETIRYP"/>
<keyword evidence="4 10" id="KW-0732">Signal</keyword>
<sequence>MAGPFNFLPILLLPLFTFSVFGEDVFVSINCGESESYVDPDNFIPWTPDDTLISNGVARVVQSSNKNSDPVMDTLRVFTTRKKNCYSAEVTRGQKVLVRASFNYGNYDKLSSPPTFDLHFDGNFWTTVETSLTEVIMHEVTYVAKGDEVSVCVAQTKPNQFPFMSALEIRSVDSDVYSDVDESRALILNFRSSFGASQLVRFPKDPYDRIWTPSATAAGVQSEAIFINSTGPNNPPSDILQTAIVGSTSNPLTFAQVPPSGASFYLTMYFSEVSDLGSTQTRSFRIYESSTTRSGPLQLPISPPYEAVDVRSLSNYTVDSLTNISLVATTDSDLPPIINAAEAFRISGVLTDGTDLNDVKALALLQDTFDVLGEWSGDPCLPASYSWDWLNCSDDATPRVTSLYLDSFELSGSFPDISSMDALEIIDLHNNTLTGTIPDFLGSMSNLQELNLADNEFSGSIPATLSKNKKLKLNVTGSFCTPGKSCASSSSPGGSTGVTKSKKSSSLPLVLGITIPAFFLVWVAVGIFIVLRKKRKPANMNMPVVTGGGANGDANGLHKIGEGMVHEMMENVGQQTFGSPSPLLDNDQTSDLYGQKGVQNP</sequence>
<accession>A0A251SIU8</accession>
<evidence type="ECO:0000259" key="11">
    <source>
        <dbReference type="Pfam" id="PF12819"/>
    </source>
</evidence>
<dbReference type="SUPFAM" id="SSF52058">
    <property type="entry name" value="L domain-like"/>
    <property type="match status" value="1"/>
</dbReference>
<dbReference type="Pfam" id="PF00560">
    <property type="entry name" value="LRR_1"/>
    <property type="match status" value="2"/>
</dbReference>
<keyword evidence="12" id="KW-0808">Transferase</keyword>
<feature type="chain" id="PRO_5041059778" evidence="10">
    <location>
        <begin position="23"/>
        <end position="601"/>
    </location>
</feature>
<evidence type="ECO:0000256" key="6">
    <source>
        <dbReference type="ARBA" id="ARBA00022989"/>
    </source>
</evidence>
<feature type="transmembrane region" description="Helical" evidence="9">
    <location>
        <begin position="509"/>
        <end position="531"/>
    </location>
</feature>
<keyword evidence="3 9" id="KW-0812">Transmembrane</keyword>
<evidence type="ECO:0000256" key="5">
    <source>
        <dbReference type="ARBA" id="ARBA00022737"/>
    </source>
</evidence>
<evidence type="ECO:0000256" key="2">
    <source>
        <dbReference type="ARBA" id="ARBA00022614"/>
    </source>
</evidence>
<protein>
    <submittedName>
        <fullName evidence="13">Putative malectin-like carbohydrate-binding domain-containing protein</fullName>
    </submittedName>
    <submittedName>
        <fullName evidence="12">Transferase</fullName>
        <ecNumber evidence="12">2.7.-.-</ecNumber>
    </submittedName>
</protein>
<dbReference type="InterPro" id="IPR024788">
    <property type="entry name" value="Malectin-like_Carb-bd_dom"/>
</dbReference>
<dbReference type="EMBL" id="MNCJ02000320">
    <property type="protein sequence ID" value="KAF5804448.1"/>
    <property type="molecule type" value="Genomic_DNA"/>
</dbReference>
<reference evidence="12" key="3">
    <citation type="submission" date="2020-06" db="EMBL/GenBank/DDBJ databases">
        <title>Helianthus annuus Genome sequencing and assembly Release 2.</title>
        <authorList>
            <person name="Gouzy J."/>
            <person name="Langlade N."/>
            <person name="Munos S."/>
        </authorList>
    </citation>
    <scope>NUCLEOTIDE SEQUENCE</scope>
    <source>
        <tissue evidence="12">Leaves</tissue>
    </source>
</reference>
<comment type="subcellular location">
    <subcellularLocation>
        <location evidence="1">Membrane</location>
        <topology evidence="1">Single-pass membrane protein</topology>
    </subcellularLocation>
</comment>
<dbReference type="InParanoid" id="A0A251SIU8"/>
<dbReference type="InterPro" id="IPR001611">
    <property type="entry name" value="Leu-rich_rpt"/>
</dbReference>
<evidence type="ECO:0000256" key="4">
    <source>
        <dbReference type="ARBA" id="ARBA00022729"/>
    </source>
</evidence>